<sequence>MINVMIGSNVITPDKKRYLDLLNNEAATMTIPPIRNWTM</sequence>
<protein>
    <submittedName>
        <fullName evidence="1">Uncharacterized protein</fullName>
    </submittedName>
</protein>
<dbReference type="STRING" id="1221996.QY95_01496"/>
<reference evidence="1" key="1">
    <citation type="submission" date="2015-02" db="EMBL/GenBank/DDBJ databases">
        <title>Genome Assembly of Bacillaceae bacterium MTCC 8252.</title>
        <authorList>
            <person name="Verma A."/>
            <person name="Khatri I."/>
            <person name="Mual P."/>
            <person name="Subramanian S."/>
            <person name="Krishnamurthi S."/>
        </authorList>
    </citation>
    <scope>NUCLEOTIDE SEQUENCE [LARGE SCALE GENOMIC DNA]</scope>
    <source>
        <strain evidence="1">MTCC 8252</strain>
    </source>
</reference>
<gene>
    <name evidence="1" type="ORF">QY95_01496</name>
</gene>
<accession>A0A0F5I4N5</accession>
<keyword evidence="2" id="KW-1185">Reference proteome</keyword>
<proteinExistence type="predicted"/>
<dbReference type="Proteomes" id="UP000031563">
    <property type="component" value="Unassembled WGS sequence"/>
</dbReference>
<dbReference type="AlphaFoldDB" id="A0A0F5I4N5"/>
<comment type="caution">
    <text evidence="1">The sequence shown here is derived from an EMBL/GenBank/DDBJ whole genome shotgun (WGS) entry which is preliminary data.</text>
</comment>
<evidence type="ECO:0000313" key="2">
    <source>
        <dbReference type="Proteomes" id="UP000031563"/>
    </source>
</evidence>
<name>A0A0F5I4N5_BACTR</name>
<organism evidence="1 2">
    <name type="scientific">Bacillus thermotolerans</name>
    <name type="common">Quasibacillus thermotolerans</name>
    <dbReference type="NCBI Taxonomy" id="1221996"/>
    <lineage>
        <taxon>Bacteria</taxon>
        <taxon>Bacillati</taxon>
        <taxon>Bacillota</taxon>
        <taxon>Bacilli</taxon>
        <taxon>Bacillales</taxon>
        <taxon>Bacillaceae</taxon>
        <taxon>Bacillus</taxon>
    </lineage>
</organism>
<evidence type="ECO:0000313" key="1">
    <source>
        <dbReference type="EMBL" id="KKB40501.1"/>
    </source>
</evidence>
<dbReference type="EMBL" id="JWIR02000029">
    <property type="protein sequence ID" value="KKB40501.1"/>
    <property type="molecule type" value="Genomic_DNA"/>
</dbReference>